<comment type="caution">
    <text evidence="1">The sequence shown here is derived from an EMBL/GenBank/DDBJ whole genome shotgun (WGS) entry which is preliminary data.</text>
</comment>
<reference evidence="1 3" key="2">
    <citation type="journal article" date="2017" name="Front. Plant Sci.">
        <title>Gene Classification and Mining of Molecular Markers Useful in Red Clover (Trifolium pratense) Breeding.</title>
        <authorList>
            <person name="Istvanek J."/>
            <person name="Dluhosova J."/>
            <person name="Dluhos P."/>
            <person name="Patkova L."/>
            <person name="Nedelnik J."/>
            <person name="Repkova J."/>
        </authorList>
    </citation>
    <scope>NUCLEOTIDE SEQUENCE [LARGE SCALE GENOMIC DNA]</scope>
    <source>
        <strain evidence="3">cv. Tatra</strain>
        <tissue evidence="1">Young leaves</tissue>
    </source>
</reference>
<protein>
    <submittedName>
        <fullName evidence="1">Uncharacterized protein</fullName>
    </submittedName>
</protein>
<dbReference type="Proteomes" id="UP000236291">
    <property type="component" value="Unassembled WGS sequence"/>
</dbReference>
<reference evidence="1 3" key="1">
    <citation type="journal article" date="2014" name="Am. J. Bot.">
        <title>Genome assembly and annotation for red clover (Trifolium pratense; Fabaceae).</title>
        <authorList>
            <person name="Istvanek J."/>
            <person name="Jaros M."/>
            <person name="Krenek A."/>
            <person name="Repkova J."/>
        </authorList>
    </citation>
    <scope>NUCLEOTIDE SEQUENCE [LARGE SCALE GENOMIC DNA]</scope>
    <source>
        <strain evidence="3">cv. Tatra</strain>
        <tissue evidence="1">Young leaves</tissue>
    </source>
</reference>
<dbReference type="EMBL" id="ASHM01069491">
    <property type="protein sequence ID" value="PNX54890.1"/>
    <property type="molecule type" value="Genomic_DNA"/>
</dbReference>
<name>A0A2K3JLH6_TRIPR</name>
<proteinExistence type="predicted"/>
<dbReference type="EMBL" id="ASHM01069496">
    <property type="protein sequence ID" value="PNX54891.1"/>
    <property type="molecule type" value="Genomic_DNA"/>
</dbReference>
<dbReference type="AlphaFoldDB" id="A0A2K3JLH6"/>
<accession>A0A2K3JLH6</accession>
<gene>
    <name evidence="1" type="ORF">L195_g048513</name>
    <name evidence="2" type="ORF">L195_g048514</name>
</gene>
<evidence type="ECO:0000313" key="2">
    <source>
        <dbReference type="EMBL" id="PNX54891.1"/>
    </source>
</evidence>
<evidence type="ECO:0000313" key="3">
    <source>
        <dbReference type="Proteomes" id="UP000236291"/>
    </source>
</evidence>
<evidence type="ECO:0000313" key="1">
    <source>
        <dbReference type="EMBL" id="PNX54890.1"/>
    </source>
</evidence>
<sequence>MEDSWLCDIAWRRGYTVKNGYVFLCDNFLPDTELNEGECRVLNQIWKSLAPLKAWGFGVLGTSSVRMVYCGAGGVVENSLLLGITTAVPGNISFSFQSFAAPFKSKKRLEGLNLIWQSVMWSLWLARNSLIFQGVKLKTCEIVDAIKHRSLHWFVASRYGGVCVLYEWEKLPLICLLR</sequence>
<organism evidence="1 3">
    <name type="scientific">Trifolium pratense</name>
    <name type="common">Red clover</name>
    <dbReference type="NCBI Taxonomy" id="57577"/>
    <lineage>
        <taxon>Eukaryota</taxon>
        <taxon>Viridiplantae</taxon>
        <taxon>Streptophyta</taxon>
        <taxon>Embryophyta</taxon>
        <taxon>Tracheophyta</taxon>
        <taxon>Spermatophyta</taxon>
        <taxon>Magnoliopsida</taxon>
        <taxon>eudicotyledons</taxon>
        <taxon>Gunneridae</taxon>
        <taxon>Pentapetalae</taxon>
        <taxon>rosids</taxon>
        <taxon>fabids</taxon>
        <taxon>Fabales</taxon>
        <taxon>Fabaceae</taxon>
        <taxon>Papilionoideae</taxon>
        <taxon>50 kb inversion clade</taxon>
        <taxon>NPAAA clade</taxon>
        <taxon>Hologalegina</taxon>
        <taxon>IRL clade</taxon>
        <taxon>Trifolieae</taxon>
        <taxon>Trifolium</taxon>
    </lineage>
</organism>